<evidence type="ECO:0000313" key="4">
    <source>
        <dbReference type="Proteomes" id="UP000092213"/>
    </source>
</evidence>
<protein>
    <submittedName>
        <fullName evidence="2">Uncharacterized protein</fullName>
    </submittedName>
</protein>
<dbReference type="OrthoDB" id="8765545at2"/>
<dbReference type="AlphaFoldDB" id="A0A193FLA6"/>
<dbReference type="KEGG" id="bbro:BAU06_21545"/>
<evidence type="ECO:0000313" key="2">
    <source>
        <dbReference type="EMBL" id="ANN73688.1"/>
    </source>
</evidence>
<dbReference type="EMBL" id="CP016170">
    <property type="protein sequence ID" value="ANN68547.1"/>
    <property type="molecule type" value="Genomic_DNA"/>
</dbReference>
<proteinExistence type="predicted"/>
<evidence type="ECO:0000313" key="1">
    <source>
        <dbReference type="EMBL" id="ANN68547.1"/>
    </source>
</evidence>
<keyword evidence="3" id="KW-1185">Reference proteome</keyword>
<organism evidence="2 4">
    <name type="scientific">Bordetella bronchialis</name>
    <dbReference type="NCBI Taxonomy" id="463025"/>
    <lineage>
        <taxon>Bacteria</taxon>
        <taxon>Pseudomonadati</taxon>
        <taxon>Pseudomonadota</taxon>
        <taxon>Betaproteobacteria</taxon>
        <taxon>Burkholderiales</taxon>
        <taxon>Alcaligenaceae</taxon>
        <taxon>Bordetella</taxon>
    </lineage>
</organism>
<reference evidence="3 4" key="1">
    <citation type="submission" date="2016-06" db="EMBL/GenBank/DDBJ databases">
        <title>Complete genome sequences of Bordetella bronchialis and Bordetella flabilis.</title>
        <authorList>
            <person name="LiPuma J.J."/>
            <person name="Spilker T."/>
        </authorList>
    </citation>
    <scope>NUCLEOTIDE SEQUENCE [LARGE SCALE GENOMIC DNA]</scope>
    <source>
        <strain evidence="2 4">AU17976</strain>
        <strain evidence="1 3">AU3182</strain>
    </source>
</reference>
<name>A0A193FLA6_9BORD</name>
<dbReference type="Proteomes" id="UP000092213">
    <property type="component" value="Chromosome"/>
</dbReference>
<dbReference type="EMBL" id="CP016171">
    <property type="protein sequence ID" value="ANN73688.1"/>
    <property type="molecule type" value="Genomic_DNA"/>
</dbReference>
<dbReference type="STRING" id="463025.BAU08_22080"/>
<accession>A0A193FLA6</accession>
<gene>
    <name evidence="1" type="ORF">BAU06_21545</name>
    <name evidence="2" type="ORF">BAU08_22080</name>
</gene>
<dbReference type="Proteomes" id="UP000091897">
    <property type="component" value="Chromosome"/>
</dbReference>
<evidence type="ECO:0000313" key="3">
    <source>
        <dbReference type="Proteomes" id="UP000091897"/>
    </source>
</evidence>
<dbReference type="RefSeq" id="WP_066355292.1">
    <property type="nucleotide sequence ID" value="NZ_CBCSFJ010000011.1"/>
</dbReference>
<sequence length="284" mass="32202">MILTEVLNLPTRKQEELAELLREGSLSSIINAAKVVADRLKFLAGLETILFEKGPKQRLKERTQLHRILAENPWVFGEEFHLSVDDMSLTEVLRKHKALLGDDIVIDAPVKHVAQTRGIVDLMLSRQIRRHRANDLTHLVVELKAPNVKIDRDEISQIVGYAASVTSDERFRNVDVKWDFWVISDDVGPVGKFNIGENTATGLIHKSANASIYIKTWAQVLDDNRARMQFFQERLEFNVDKGRSLKHLQERYATYLQGVLHADAYPVASAETEATRSHAEGSKT</sequence>